<name>A0A430B4C0_9ENTE</name>
<accession>A0A430B4C0</accession>
<dbReference type="EMBL" id="NGKA01000002">
    <property type="protein sequence ID" value="RSU15139.1"/>
    <property type="molecule type" value="Genomic_DNA"/>
</dbReference>
<comment type="caution">
    <text evidence="2">The sequence shown here is derived from an EMBL/GenBank/DDBJ whole genome shotgun (WGS) entry which is preliminary data.</text>
</comment>
<organism evidence="2 3">
    <name type="scientific">Vagococcus elongatus</name>
    <dbReference type="NCBI Taxonomy" id="180344"/>
    <lineage>
        <taxon>Bacteria</taxon>
        <taxon>Bacillati</taxon>
        <taxon>Bacillota</taxon>
        <taxon>Bacilli</taxon>
        <taxon>Lactobacillales</taxon>
        <taxon>Enterococcaceae</taxon>
        <taxon>Vagococcus</taxon>
    </lineage>
</organism>
<sequence>MTWYEIILIILILGTVISLWYQMYKMIELDAENRGLKHPKFWAIFSAGGQNGSGLLLYLIGRRKYPLNMGTYNQELMERRKKTTLSFFGALLIMGLLLIANFIFIRG</sequence>
<proteinExistence type="predicted"/>
<keyword evidence="1" id="KW-1133">Transmembrane helix</keyword>
<dbReference type="AlphaFoldDB" id="A0A430B4C0"/>
<gene>
    <name evidence="2" type="ORF">CBF29_02060</name>
</gene>
<protein>
    <submittedName>
        <fullName evidence="2">Uncharacterized protein</fullName>
    </submittedName>
</protein>
<dbReference type="Proteomes" id="UP000287605">
    <property type="component" value="Unassembled WGS sequence"/>
</dbReference>
<evidence type="ECO:0000256" key="1">
    <source>
        <dbReference type="SAM" id="Phobius"/>
    </source>
</evidence>
<keyword evidence="3" id="KW-1185">Reference proteome</keyword>
<feature type="transmembrane region" description="Helical" evidence="1">
    <location>
        <begin position="41"/>
        <end position="60"/>
    </location>
</feature>
<evidence type="ECO:0000313" key="3">
    <source>
        <dbReference type="Proteomes" id="UP000287605"/>
    </source>
</evidence>
<feature type="transmembrane region" description="Helical" evidence="1">
    <location>
        <begin position="6"/>
        <end position="21"/>
    </location>
</feature>
<keyword evidence="1" id="KW-0472">Membrane</keyword>
<keyword evidence="1" id="KW-0812">Transmembrane</keyword>
<dbReference type="RefSeq" id="WP_211334235.1">
    <property type="nucleotide sequence ID" value="NZ_NGKA01000002.1"/>
</dbReference>
<feature type="transmembrane region" description="Helical" evidence="1">
    <location>
        <begin position="85"/>
        <end position="105"/>
    </location>
</feature>
<evidence type="ECO:0000313" key="2">
    <source>
        <dbReference type="EMBL" id="RSU15139.1"/>
    </source>
</evidence>
<reference evidence="2 3" key="1">
    <citation type="submission" date="2017-05" db="EMBL/GenBank/DDBJ databases">
        <title>Vagococcus spp. assemblies.</title>
        <authorList>
            <person name="Gulvik C.A."/>
        </authorList>
    </citation>
    <scope>NUCLEOTIDE SEQUENCE [LARGE SCALE GENOMIC DNA]</scope>
    <source>
        <strain evidence="2 3">CCUG 51432</strain>
    </source>
</reference>